<dbReference type="EC" id="2.7.11.1" evidence="2"/>
<keyword evidence="7 18" id="KW-0547">Nucleotide-binding</keyword>
<evidence type="ECO:0000256" key="7">
    <source>
        <dbReference type="ARBA" id="ARBA00022741"/>
    </source>
</evidence>
<dbReference type="PROSITE" id="PS00107">
    <property type="entry name" value="PROTEIN_KINASE_ATP"/>
    <property type="match status" value="1"/>
</dbReference>
<dbReference type="AlphaFoldDB" id="A0AAV4JPS3"/>
<evidence type="ECO:0000256" key="16">
    <source>
        <dbReference type="ARBA" id="ARBA00074601"/>
    </source>
</evidence>
<dbReference type="SMART" id="SM00220">
    <property type="entry name" value="S_TKc"/>
    <property type="match status" value="1"/>
</dbReference>
<evidence type="ECO:0000313" key="21">
    <source>
        <dbReference type="EMBL" id="GFS24749.1"/>
    </source>
</evidence>
<keyword evidence="5" id="KW-0808">Transferase</keyword>
<feature type="compositionally biased region" description="Low complexity" evidence="19">
    <location>
        <begin position="489"/>
        <end position="504"/>
    </location>
</feature>
<dbReference type="PANTHER" id="PTHR11042">
    <property type="entry name" value="EUKARYOTIC TRANSLATION INITIATION FACTOR 2-ALPHA KINASE EIF2-ALPHA KINASE -RELATED"/>
    <property type="match status" value="1"/>
</dbReference>
<keyword evidence="12" id="KW-0472">Membrane</keyword>
<comment type="caution">
    <text evidence="21">The sequence shown here is derived from an EMBL/GenBank/DDBJ whole genome shotgun (WGS) entry which is preliminary data.</text>
</comment>
<evidence type="ECO:0000256" key="5">
    <source>
        <dbReference type="ARBA" id="ARBA00022679"/>
    </source>
</evidence>
<evidence type="ECO:0000256" key="11">
    <source>
        <dbReference type="ARBA" id="ARBA00023034"/>
    </source>
</evidence>
<evidence type="ECO:0000256" key="6">
    <source>
        <dbReference type="ARBA" id="ARBA00022723"/>
    </source>
</evidence>
<dbReference type="GO" id="GO:0005634">
    <property type="term" value="C:nucleus"/>
    <property type="evidence" value="ECO:0007669"/>
    <property type="project" value="TreeGrafter"/>
</dbReference>
<evidence type="ECO:0000256" key="4">
    <source>
        <dbReference type="ARBA" id="ARBA00022553"/>
    </source>
</evidence>
<accession>A0AAV4JPS3</accession>
<sequence>MSESVIPSPRPTPHFYTEKQVFSTKKLRPSGTPRYHVPPRPPVKSCPPLSRIFPHRNVISHHAQPVSFRHSESSLLSPKYNENSNDLYFEQMFDHSIPIGYGSFGEVFKCRSKEDGKFYAIKKSREPFRGQSDRKRKMEEVAKHEELLPHPNCIRFFKAWEEKGFLYIQTELCQMSVSEFCNSNQHLAESLIWNYKIDLLMALKHLHDHNLVHMDIKPDNAFISFDGICKLGDFGLVIDLTKPRDVTDAIEGDPKYLAPELLEGHFGKHADVFSLGMFILELLTDLELPRGGEGWHLLRSGNLPDSFFKDRSSDIMNVIKQMLTPDYNSRPTVDQILAIPCVREVMKKRLKSYMVSSGVKKISKTLKSSPTAVSTPVFARNSQAKAADNDTFSEEDEHMDIPGASSNNSSDLLNSSDEFAMPSNPPPRRAFTTPALRRRPATSSFSCSPIKRLLFQDDSLHSTPTSGRNSSTDGIDPDGQGSSPVSTQSWSSMRATRSSTSTPARKAREQTRPGTPPTGRSLTNMDCEEMDEPRAGVEPKNLLGMFEAASDEEL</sequence>
<feature type="region of interest" description="Disordered" evidence="19">
    <location>
        <begin position="21"/>
        <end position="41"/>
    </location>
</feature>
<evidence type="ECO:0000256" key="13">
    <source>
        <dbReference type="ARBA" id="ARBA00023306"/>
    </source>
</evidence>
<feature type="region of interest" description="Disordered" evidence="19">
    <location>
        <begin position="377"/>
        <end position="444"/>
    </location>
</feature>
<dbReference type="GO" id="GO:0000139">
    <property type="term" value="C:Golgi membrane"/>
    <property type="evidence" value="ECO:0007669"/>
    <property type="project" value="UniProtKB-SubCell"/>
</dbReference>
<evidence type="ECO:0000256" key="9">
    <source>
        <dbReference type="ARBA" id="ARBA00022840"/>
    </source>
</evidence>
<dbReference type="GO" id="GO:0004674">
    <property type="term" value="F:protein serine/threonine kinase activity"/>
    <property type="evidence" value="ECO:0007669"/>
    <property type="project" value="UniProtKB-KW"/>
</dbReference>
<feature type="domain" description="Protein kinase" evidence="20">
    <location>
        <begin position="93"/>
        <end position="342"/>
    </location>
</feature>
<dbReference type="Gene3D" id="1.10.510.10">
    <property type="entry name" value="Transferase(Phosphotransferase) domain 1"/>
    <property type="match status" value="1"/>
</dbReference>
<keyword evidence="3" id="KW-0723">Serine/threonine-protein kinase</keyword>
<keyword evidence="11" id="KW-0333">Golgi apparatus</keyword>
<feature type="region of interest" description="Disordered" evidence="19">
    <location>
        <begin position="458"/>
        <end position="554"/>
    </location>
</feature>
<dbReference type="InterPro" id="IPR000719">
    <property type="entry name" value="Prot_kinase_dom"/>
</dbReference>
<dbReference type="Proteomes" id="UP000762676">
    <property type="component" value="Unassembled WGS sequence"/>
</dbReference>
<organism evidence="21 22">
    <name type="scientific">Elysia marginata</name>
    <dbReference type="NCBI Taxonomy" id="1093978"/>
    <lineage>
        <taxon>Eukaryota</taxon>
        <taxon>Metazoa</taxon>
        <taxon>Spiralia</taxon>
        <taxon>Lophotrochozoa</taxon>
        <taxon>Mollusca</taxon>
        <taxon>Gastropoda</taxon>
        <taxon>Heterobranchia</taxon>
        <taxon>Euthyneura</taxon>
        <taxon>Panpulmonata</taxon>
        <taxon>Sacoglossa</taxon>
        <taxon>Placobranchoidea</taxon>
        <taxon>Plakobranchidae</taxon>
        <taxon>Elysia</taxon>
    </lineage>
</organism>
<dbReference type="GO" id="GO:0110031">
    <property type="term" value="P:negative regulation of G2/MI transition of meiotic cell cycle"/>
    <property type="evidence" value="ECO:0007669"/>
    <property type="project" value="TreeGrafter"/>
</dbReference>
<evidence type="ECO:0000256" key="1">
    <source>
        <dbReference type="ARBA" id="ARBA00004395"/>
    </source>
</evidence>
<dbReference type="PROSITE" id="PS50011">
    <property type="entry name" value="PROTEIN_KINASE_DOM"/>
    <property type="match status" value="1"/>
</dbReference>
<dbReference type="Gene3D" id="3.30.200.20">
    <property type="entry name" value="Phosphorylase Kinase, domain 1"/>
    <property type="match status" value="1"/>
</dbReference>
<evidence type="ECO:0000256" key="12">
    <source>
        <dbReference type="ARBA" id="ARBA00023136"/>
    </source>
</evidence>
<dbReference type="GO" id="GO:0046872">
    <property type="term" value="F:metal ion binding"/>
    <property type="evidence" value="ECO:0007669"/>
    <property type="project" value="UniProtKB-KW"/>
</dbReference>
<keyword evidence="10" id="KW-0460">Magnesium</keyword>
<proteinExistence type="predicted"/>
<protein>
    <recommendedName>
        <fullName evidence="16">Membrane-associated tyrosine- and threonine-specific cdc2-inhibitory kinase</fullName>
        <ecNumber evidence="2">2.7.11.1</ecNumber>
    </recommendedName>
    <alternativeName>
        <fullName evidence="17">Myt1 kinase</fullName>
    </alternativeName>
</protein>
<gene>
    <name evidence="21" type="ORF">ElyMa_003424000</name>
</gene>
<dbReference type="FunFam" id="3.30.200.20:FF:000280">
    <property type="entry name" value="membrane-associated tyrosine- and threonine-specific cdc2-inhibitory kinase"/>
    <property type="match status" value="1"/>
</dbReference>
<feature type="compositionally biased region" description="Polar residues" evidence="19">
    <location>
        <begin position="461"/>
        <end position="473"/>
    </location>
</feature>
<comment type="catalytic activity">
    <reaction evidence="14">
        <text>L-threonyl-[protein] + ATP = O-phospho-L-threonyl-[protein] + ADP + H(+)</text>
        <dbReference type="Rhea" id="RHEA:46608"/>
        <dbReference type="Rhea" id="RHEA-COMP:11060"/>
        <dbReference type="Rhea" id="RHEA-COMP:11605"/>
        <dbReference type="ChEBI" id="CHEBI:15378"/>
        <dbReference type="ChEBI" id="CHEBI:30013"/>
        <dbReference type="ChEBI" id="CHEBI:30616"/>
        <dbReference type="ChEBI" id="CHEBI:61977"/>
        <dbReference type="ChEBI" id="CHEBI:456216"/>
        <dbReference type="EC" id="2.7.11.1"/>
    </reaction>
</comment>
<comment type="subcellular location">
    <subcellularLocation>
        <location evidence="1">Golgi apparatus membrane</location>
        <topology evidence="1">Peripheral membrane protein</topology>
    </subcellularLocation>
</comment>
<evidence type="ECO:0000256" key="2">
    <source>
        <dbReference type="ARBA" id="ARBA00012513"/>
    </source>
</evidence>
<feature type="binding site" evidence="18">
    <location>
        <position position="123"/>
    </location>
    <ligand>
        <name>ATP</name>
        <dbReference type="ChEBI" id="CHEBI:30616"/>
    </ligand>
</feature>
<name>A0AAV4JPS3_9GAST</name>
<dbReference type="SUPFAM" id="SSF56112">
    <property type="entry name" value="Protein kinase-like (PK-like)"/>
    <property type="match status" value="1"/>
</dbReference>
<evidence type="ECO:0000256" key="18">
    <source>
        <dbReference type="PROSITE-ProRule" id="PRU10141"/>
    </source>
</evidence>
<dbReference type="CDD" id="cd14050">
    <property type="entry name" value="PKc_Myt1"/>
    <property type="match status" value="1"/>
</dbReference>
<dbReference type="GO" id="GO:0005524">
    <property type="term" value="F:ATP binding"/>
    <property type="evidence" value="ECO:0007669"/>
    <property type="project" value="UniProtKB-UniRule"/>
</dbReference>
<evidence type="ECO:0000256" key="19">
    <source>
        <dbReference type="SAM" id="MobiDB-lite"/>
    </source>
</evidence>
<evidence type="ECO:0000256" key="15">
    <source>
        <dbReference type="ARBA" id="ARBA00048679"/>
    </source>
</evidence>
<keyword evidence="6" id="KW-0479">Metal-binding</keyword>
<evidence type="ECO:0000256" key="8">
    <source>
        <dbReference type="ARBA" id="ARBA00022777"/>
    </source>
</evidence>
<evidence type="ECO:0000256" key="3">
    <source>
        <dbReference type="ARBA" id="ARBA00022527"/>
    </source>
</evidence>
<keyword evidence="9 18" id="KW-0067">ATP-binding</keyword>
<reference evidence="21 22" key="1">
    <citation type="journal article" date="2021" name="Elife">
        <title>Chloroplast acquisition without the gene transfer in kleptoplastic sea slugs, Plakobranchus ocellatus.</title>
        <authorList>
            <person name="Maeda T."/>
            <person name="Takahashi S."/>
            <person name="Yoshida T."/>
            <person name="Shimamura S."/>
            <person name="Takaki Y."/>
            <person name="Nagai Y."/>
            <person name="Toyoda A."/>
            <person name="Suzuki Y."/>
            <person name="Arimoto A."/>
            <person name="Ishii H."/>
            <person name="Satoh N."/>
            <person name="Nishiyama T."/>
            <person name="Hasebe M."/>
            <person name="Maruyama T."/>
            <person name="Minagawa J."/>
            <person name="Obokata J."/>
            <person name="Shigenobu S."/>
        </authorList>
    </citation>
    <scope>NUCLEOTIDE SEQUENCE [LARGE SCALE GENOMIC DNA]</scope>
</reference>
<dbReference type="InterPro" id="IPR011009">
    <property type="entry name" value="Kinase-like_dom_sf"/>
</dbReference>
<comment type="catalytic activity">
    <reaction evidence="15">
        <text>L-seryl-[protein] + ATP = O-phospho-L-seryl-[protein] + ADP + H(+)</text>
        <dbReference type="Rhea" id="RHEA:17989"/>
        <dbReference type="Rhea" id="RHEA-COMP:9863"/>
        <dbReference type="Rhea" id="RHEA-COMP:11604"/>
        <dbReference type="ChEBI" id="CHEBI:15378"/>
        <dbReference type="ChEBI" id="CHEBI:29999"/>
        <dbReference type="ChEBI" id="CHEBI:30616"/>
        <dbReference type="ChEBI" id="CHEBI:83421"/>
        <dbReference type="ChEBI" id="CHEBI:456216"/>
        <dbReference type="EC" id="2.7.11.1"/>
    </reaction>
</comment>
<evidence type="ECO:0000256" key="17">
    <source>
        <dbReference type="ARBA" id="ARBA00084081"/>
    </source>
</evidence>
<dbReference type="InterPro" id="IPR050339">
    <property type="entry name" value="CC_SR_Kinase"/>
</dbReference>
<evidence type="ECO:0000256" key="10">
    <source>
        <dbReference type="ARBA" id="ARBA00022842"/>
    </source>
</evidence>
<evidence type="ECO:0000256" key="14">
    <source>
        <dbReference type="ARBA" id="ARBA00047899"/>
    </source>
</evidence>
<dbReference type="EMBL" id="BMAT01007037">
    <property type="protein sequence ID" value="GFS24749.1"/>
    <property type="molecule type" value="Genomic_DNA"/>
</dbReference>
<keyword evidence="22" id="KW-1185">Reference proteome</keyword>
<dbReference type="GO" id="GO:0051321">
    <property type="term" value="P:meiotic cell cycle"/>
    <property type="evidence" value="ECO:0007669"/>
    <property type="project" value="TreeGrafter"/>
</dbReference>
<keyword evidence="4" id="KW-0597">Phosphoprotein</keyword>
<dbReference type="FunFam" id="1.10.510.10:FF:000315">
    <property type="entry name" value="membrane-associated tyrosine- and threonine-specific cdc2-inhibitory kinase"/>
    <property type="match status" value="1"/>
</dbReference>
<dbReference type="InterPro" id="IPR017441">
    <property type="entry name" value="Protein_kinase_ATP_BS"/>
</dbReference>
<keyword evidence="8 21" id="KW-0418">Kinase</keyword>
<evidence type="ECO:0000313" key="22">
    <source>
        <dbReference type="Proteomes" id="UP000762676"/>
    </source>
</evidence>
<evidence type="ECO:0000259" key="20">
    <source>
        <dbReference type="PROSITE" id="PS50011"/>
    </source>
</evidence>
<feature type="compositionally biased region" description="Low complexity" evidence="19">
    <location>
        <begin position="405"/>
        <end position="417"/>
    </location>
</feature>
<keyword evidence="13" id="KW-0131">Cell cycle</keyword>
<dbReference type="PANTHER" id="PTHR11042:SF183">
    <property type="entry name" value="MEMBRANE-ASSOCIATED TYROSINE- AND THREONINE-SPECIFIC CDC2-INHIBITORY KINASE"/>
    <property type="match status" value="1"/>
</dbReference>
<dbReference type="Pfam" id="PF00069">
    <property type="entry name" value="Pkinase"/>
    <property type="match status" value="1"/>
</dbReference>